<keyword evidence="2" id="KW-1133">Transmembrane helix</keyword>
<gene>
    <name evidence="4" type="ordered locus">Cgl1555</name>
</gene>
<dbReference type="RefSeq" id="WP_011014444.1">
    <property type="nucleotide sequence ID" value="NC_003450.3"/>
</dbReference>
<evidence type="ECO:0000259" key="3">
    <source>
        <dbReference type="Pfam" id="PF10633"/>
    </source>
</evidence>
<dbReference type="KEGG" id="cgl:Cgl1555"/>
<dbReference type="STRING" id="196627.cg1754"/>
<dbReference type="InterPro" id="IPR013783">
    <property type="entry name" value="Ig-like_fold"/>
</dbReference>
<evidence type="ECO:0000256" key="1">
    <source>
        <dbReference type="SAM" id="MobiDB-lite"/>
    </source>
</evidence>
<dbReference type="GO" id="GO:0005975">
    <property type="term" value="P:carbohydrate metabolic process"/>
    <property type="evidence" value="ECO:0007669"/>
    <property type="project" value="UniProtKB-ARBA"/>
</dbReference>
<proteinExistence type="predicted"/>
<dbReference type="Pfam" id="PF10633">
    <property type="entry name" value="NPCBM_assoc"/>
    <property type="match status" value="1"/>
</dbReference>
<evidence type="ECO:0000256" key="2">
    <source>
        <dbReference type="SAM" id="Phobius"/>
    </source>
</evidence>
<dbReference type="eggNOG" id="COG1470">
    <property type="taxonomic scope" value="Bacteria"/>
</dbReference>
<protein>
    <recommendedName>
        <fullName evidence="3">Alpha-galactosidase NEW3 domain-containing protein</fullName>
    </recommendedName>
</protein>
<dbReference type="EMBL" id="BA000036">
    <property type="protein sequence ID" value="BAB98948.1"/>
    <property type="molecule type" value="Genomic_DNA"/>
</dbReference>
<dbReference type="HOGENOM" id="CLU_554034_0_0_11"/>
<dbReference type="BioCyc" id="CORYNE:G18NG-11140-MONOMER"/>
<accession>Q8NQ83</accession>
<dbReference type="AlphaFoldDB" id="Q8NQ83"/>
<accession>Q6M536</accession>
<evidence type="ECO:0000313" key="4">
    <source>
        <dbReference type="EMBL" id="BAB98948.1"/>
    </source>
</evidence>
<feature type="compositionally biased region" description="Acidic residues" evidence="1">
    <location>
        <begin position="432"/>
        <end position="457"/>
    </location>
</feature>
<name>Q8NQ83_CORGL</name>
<dbReference type="KEGG" id="cgb:cg1754"/>
<dbReference type="InterPro" id="IPR018905">
    <property type="entry name" value="A-galactase_NEW3"/>
</dbReference>
<evidence type="ECO:0000313" key="5">
    <source>
        <dbReference type="Proteomes" id="UP000000582"/>
    </source>
</evidence>
<organism evidence="4 5">
    <name type="scientific">Corynebacterium glutamicum (strain ATCC 13032 / DSM 20300 / JCM 1318 / BCRC 11384 / CCUG 27702 / LMG 3730 / NBRC 12168 / NCIMB 10025 / NRRL B-2784 / 534)</name>
    <dbReference type="NCBI Taxonomy" id="196627"/>
    <lineage>
        <taxon>Bacteria</taxon>
        <taxon>Bacillati</taxon>
        <taxon>Actinomycetota</taxon>
        <taxon>Actinomycetes</taxon>
        <taxon>Mycobacteriales</taxon>
        <taxon>Corynebacteriaceae</taxon>
        <taxon>Corynebacterium</taxon>
    </lineage>
</organism>
<dbReference type="Proteomes" id="UP000000582">
    <property type="component" value="Chromosome"/>
</dbReference>
<feature type="transmembrane region" description="Helical" evidence="2">
    <location>
        <begin position="469"/>
        <end position="490"/>
    </location>
</feature>
<dbReference type="GeneID" id="92792295"/>
<keyword evidence="5" id="KW-1185">Reference proteome</keyword>
<keyword evidence="2" id="KW-0812">Transmembrane</keyword>
<keyword evidence="2" id="KW-0472">Membrane</keyword>
<dbReference type="Gene3D" id="2.60.40.10">
    <property type="entry name" value="Immunoglobulins"/>
    <property type="match status" value="1"/>
</dbReference>
<reference evidence="5" key="1">
    <citation type="journal article" date="2003" name="Appl. Microbiol. Biotechnol.">
        <title>The Corynebacterium glutamicum genome: features and impacts on biotechnological processes.</title>
        <authorList>
            <person name="Ikeda M."/>
            <person name="Nakagawa S."/>
        </authorList>
    </citation>
    <scope>NUCLEOTIDE SEQUENCE [LARGE SCALE GENOMIC DNA]</scope>
    <source>
        <strain evidence="5">ATCC 13032 / DSM 20300 / BCRC 11384 / JCM 1318 / LMG 3730 / NCIMB 10025</strain>
    </source>
</reference>
<sequence length="492" mass="52381">MTAGETTTMNVTLTNPFDNAIFDRAVSLERPEGWQAEDVRVSIPSGESVTIPVQVTAPLVADNGELPVEVSILDGADRYTGRLNLTVQGGQEPAPTSVKVSIPNLKDTYVAGEKISINFAVNNPFDVTVNSVPSLGEGENWMPANLRGFDPEQGTPNCRYKNLGANKSYDCTTTTYEVSDLDVERGYVDIPTVWTFTNSAGETVWSKNVDVPRVELNGTQDAVTDAIVTVDPINPVHSNGQSQTVEVQANVTSEGDLPAGSKVAFYLDSSPIDTAAVDAEGHASISIDVDNIASEQPERTFEVRARLVVPEDAPRSIARDALARFTVLSEQVQQNSLVIMNHPDVFSDGQTKTIVIAAKATAHDGSPVAIGTLIAFRVNGIERDVVPTNAQGTAKLQLDLKPVNTEDEEYEVTVEAELDELTAQTTFKVLAGEEEEPTSTEEQPSETEQPSEPEEESTGVAGSSNGGSFVALLALLAALGGIVGAVLGLLKL</sequence>
<feature type="region of interest" description="Disordered" evidence="1">
    <location>
        <begin position="432"/>
        <end position="463"/>
    </location>
</feature>
<feature type="domain" description="Alpha-galactosidase NEW3" evidence="3">
    <location>
        <begin position="1"/>
        <end position="71"/>
    </location>
</feature>